<reference evidence="1 2" key="1">
    <citation type="submission" date="2023-07" db="EMBL/GenBank/DDBJ databases">
        <title>Genomic Encyclopedia of Type Strains, Phase IV (KMG-IV): sequencing the most valuable type-strain genomes for metagenomic binning, comparative biology and taxonomic classification.</title>
        <authorList>
            <person name="Goeker M."/>
        </authorList>
    </citation>
    <scope>NUCLEOTIDE SEQUENCE [LARGE SCALE GENOMIC DNA]</scope>
    <source>
        <strain evidence="1 2">DSM 100301</strain>
    </source>
</reference>
<name>A0ABU0IHB0_9HYPH</name>
<comment type="caution">
    <text evidence="1">The sequence shown here is derived from an EMBL/GenBank/DDBJ whole genome shotgun (WGS) entry which is preliminary data.</text>
</comment>
<dbReference type="Proteomes" id="UP001235269">
    <property type="component" value="Unassembled WGS sequence"/>
</dbReference>
<protein>
    <recommendedName>
        <fullName evidence="3">Aspartate/glutamate racemase family protein</fullName>
    </recommendedName>
</protein>
<evidence type="ECO:0000313" key="2">
    <source>
        <dbReference type="Proteomes" id="UP001235269"/>
    </source>
</evidence>
<dbReference type="EMBL" id="JAUSWH010000016">
    <property type="protein sequence ID" value="MDQ0457617.1"/>
    <property type="molecule type" value="Genomic_DNA"/>
</dbReference>
<evidence type="ECO:0008006" key="3">
    <source>
        <dbReference type="Google" id="ProtNLM"/>
    </source>
</evidence>
<proteinExistence type="predicted"/>
<evidence type="ECO:0000313" key="1">
    <source>
        <dbReference type="EMBL" id="MDQ0457617.1"/>
    </source>
</evidence>
<dbReference type="NCBIfam" id="NF005679">
    <property type="entry name" value="PRK07475.1"/>
    <property type="match status" value="1"/>
</dbReference>
<dbReference type="RefSeq" id="WP_307159747.1">
    <property type="nucleotide sequence ID" value="NZ_JAUSWH010000016.1"/>
</dbReference>
<accession>A0ABU0IHB0</accession>
<keyword evidence="2" id="KW-1185">Reference proteome</keyword>
<organism evidence="1 2">
    <name type="scientific">Rhizobium paknamense</name>
    <dbReference type="NCBI Taxonomy" id="1206817"/>
    <lineage>
        <taxon>Bacteria</taxon>
        <taxon>Pseudomonadati</taxon>
        <taxon>Pseudomonadota</taxon>
        <taxon>Alphaproteobacteria</taxon>
        <taxon>Hyphomicrobiales</taxon>
        <taxon>Rhizobiaceae</taxon>
        <taxon>Rhizobium/Agrobacterium group</taxon>
        <taxon>Rhizobium</taxon>
    </lineage>
</organism>
<sequence>MTRPLGILMLDTAFERPVGDVGNAASWPFRVLYKRVEGAVARKVVSGQDDDLLEAFIAAGQELVSEGAFALTTSCGFLALRQSQLSARLAVPVATSSLLQIPSLSLTLPKGKTVGVITYDRASLTERHFQEVGVNDIPPIAGLPSGGAFHGLIEGGMQYNAQALADELAMTVEDLLQHHSNIGALVFECTNLPPFSSGISRTFGLPVFDILTLGKWLHSSQPDV</sequence>
<gene>
    <name evidence="1" type="ORF">QO005_003975</name>
</gene>